<dbReference type="InterPro" id="IPR003961">
    <property type="entry name" value="FN3_dom"/>
</dbReference>
<accession>A0ABP9X6V6</accession>
<dbReference type="Pfam" id="PF00041">
    <property type="entry name" value="fn3"/>
    <property type="match status" value="5"/>
</dbReference>
<dbReference type="PROSITE" id="PS50853">
    <property type="entry name" value="FN3"/>
    <property type="match status" value="5"/>
</dbReference>
<proteinExistence type="predicted"/>
<evidence type="ECO:0000313" key="2">
    <source>
        <dbReference type="EMBL" id="GAA5531094.1"/>
    </source>
</evidence>
<dbReference type="CDD" id="cd00063">
    <property type="entry name" value="FN3"/>
    <property type="match status" value="5"/>
</dbReference>
<dbReference type="PANTHER" id="PTHR46957:SF3">
    <property type="entry name" value="CYTOKINE RECEPTOR"/>
    <property type="match status" value="1"/>
</dbReference>
<evidence type="ECO:0000313" key="3">
    <source>
        <dbReference type="Proteomes" id="UP001428290"/>
    </source>
</evidence>
<dbReference type="Gene3D" id="2.60.40.10">
    <property type="entry name" value="Immunoglobulins"/>
    <property type="match status" value="5"/>
</dbReference>
<dbReference type="InterPro" id="IPR013783">
    <property type="entry name" value="Ig-like_fold"/>
</dbReference>
<dbReference type="SMART" id="SM00060">
    <property type="entry name" value="FN3"/>
    <property type="match status" value="5"/>
</dbReference>
<dbReference type="PANTHER" id="PTHR46957">
    <property type="entry name" value="CYTOKINE RECEPTOR"/>
    <property type="match status" value="1"/>
</dbReference>
<reference evidence="2 3" key="1">
    <citation type="submission" date="2024-02" db="EMBL/GenBank/DDBJ databases">
        <title>Herpetosiphon gulosus NBRC 112829.</title>
        <authorList>
            <person name="Ichikawa N."/>
            <person name="Katano-Makiyama Y."/>
            <person name="Hidaka K."/>
        </authorList>
    </citation>
    <scope>NUCLEOTIDE SEQUENCE [LARGE SCALE GENOMIC DNA]</scope>
    <source>
        <strain evidence="2 3">NBRC 112829</strain>
    </source>
</reference>
<evidence type="ECO:0000259" key="1">
    <source>
        <dbReference type="PROSITE" id="PS50853"/>
    </source>
</evidence>
<organism evidence="2 3">
    <name type="scientific">Herpetosiphon gulosus</name>
    <dbReference type="NCBI Taxonomy" id="1973496"/>
    <lineage>
        <taxon>Bacteria</taxon>
        <taxon>Bacillati</taxon>
        <taxon>Chloroflexota</taxon>
        <taxon>Chloroflexia</taxon>
        <taxon>Herpetosiphonales</taxon>
        <taxon>Herpetosiphonaceae</taxon>
        <taxon>Herpetosiphon</taxon>
    </lineage>
</organism>
<gene>
    <name evidence="2" type="ORF">Hgul01_04918</name>
</gene>
<feature type="domain" description="Fibronectin type-III" evidence="1">
    <location>
        <begin position="1624"/>
        <end position="1714"/>
    </location>
</feature>
<dbReference type="InterPro" id="IPR050713">
    <property type="entry name" value="RTP_Phos/Ushers"/>
</dbReference>
<dbReference type="InterPro" id="IPR036116">
    <property type="entry name" value="FN3_sf"/>
</dbReference>
<dbReference type="SUPFAM" id="SSF49265">
    <property type="entry name" value="Fibronectin type III"/>
    <property type="match status" value="3"/>
</dbReference>
<feature type="domain" description="Fibronectin type-III" evidence="1">
    <location>
        <begin position="1254"/>
        <end position="1344"/>
    </location>
</feature>
<dbReference type="InterPro" id="IPR008928">
    <property type="entry name" value="6-hairpin_glycosidase_sf"/>
</dbReference>
<feature type="domain" description="Fibronectin type-III" evidence="1">
    <location>
        <begin position="1061"/>
        <end position="1151"/>
    </location>
</feature>
<dbReference type="SUPFAM" id="SSF48208">
    <property type="entry name" value="Six-hairpin glycosidases"/>
    <property type="match status" value="3"/>
</dbReference>
<name>A0ABP9X6V6_9CHLR</name>
<dbReference type="EMBL" id="BAABRU010000032">
    <property type="protein sequence ID" value="GAA5531094.1"/>
    <property type="molecule type" value="Genomic_DNA"/>
</dbReference>
<keyword evidence="3" id="KW-1185">Reference proteome</keyword>
<protein>
    <recommendedName>
        <fullName evidence="1">Fibronectin type-III domain-containing protein</fullName>
    </recommendedName>
</protein>
<sequence length="1886" mass="200433">MDSATLARHRIFRKITLLILTSFILGLFAFSIQSAAAQTTPTASDKAYSWLRSQQLPNGLVDSFEQGGAADDLCVVYDQAVAAIAFVVKADYDRARAVLTALRGLQWDDGSWHNIYACGNPNQVLEWHRDVGPAVWVALAVASYEAATGDLVTYREMALRAVNFGFGFQQDDGGVNGGFEATQQGYRFHSWGSTEHAIDLYAAARYFYGDQPRTGQVKQFLETVVWDAAKGRWLGGRADQRDPLDVNTWGVAALGDEYVMALEYALTTHRVTLGGIDAVDFNSDRNDIWFEGTGQLIVALQAVGRTSDATYFLQQMAKGQTANGGIPYSLQGTNNGYWTMSMANAVSSAAWLIFADAAFNPLGLGTATITSATPTPDPVMVEPPVSASDKAYSWLRSQQLPNGLVDSFEQGGAADDLCVVYDQAVAAIAFVVKADYDRARAVLTALRGSQWGDGSWHNIYACSNPNQVLEWHRDVGPAVWVALAVASYEAATGDLVTYREMALRAVNFGFGFQQDDGGVNGGFEATQQGYRFHSWGSTEHAIDLYAAARYFYGDQPRTGQVKQFLETVVWDAAKGRWLGGRADQRDPLDVNTWGVAALGDEYVMALEYALTTHRVTLGGIDAVDFNSDRNDIWFEGTGQLIVALQAVGRTSDATYFLQQMAKGQTANGGIPYSLQGTNNGYWTMSTANAVSSAAWLIFADAAFNPLGLGTANITSAAPTPDPVMVEPPVSASDKAYSWLRSQQLPNGLVDSFEQGGAADDLCVVYDQAVAAIAFVVKADYDRARAVLTALRGLQWSDGSWHNIYACSNPNQVLEWHRDVGPAVWVALAVASYEAATGDLVTYREMALRAVNFGFGFQQDDGGVNGGFEATQQGYRFHSWGSTEHAIDLYAAARYFYGDQPRTGQVKQFLETVVWDAAKGRWLGGRADQRDPLDVNTWGVAALGDEYVMALEYALTTHRVTLGGIDAVDFNSDHNDIWFEGTGQLIVALQAVGRTSDATYFLQQMAKGQTASGGIPYSLQGTNNGYWTMSTANAVSSAAWLIFADAAFNPLGLIGDDQAPTAPTNLTVSLITATTAQLAWNAANDNIGVEGYAVYLNNAVTPVAECRAVHTTQCTLTSLNPLTAYSITVKAFDAAGNVSVVSNSVDITTPDLDRIAPTAPTNLNATDVTAASMLLRWAASSDNVGVIGYNAYLGTNPIAVASCNGVTTTVCSLTRLTPNTEYSITVKAFDAVGNVSAASANISVTTLADTQAPTPPLNLQVLAKTMTTIGISWTASSDNVGVVGYNAYLGTNSIAVASCNAVTTTMCSLTGLTPNTQYSITLKAFDAVGNVSAASNGLVIRTNPLPTFGNPWYVLDGATQTIPSQLSTTSGDAAASDSIPAASATNIDGQATQTISYEAKNLTASYDSSKTTQFELFIDAGTAVGNGTQARVAYDFTGDGTWDRIETYNYFATDPVNSWERYNHTRGLRSATGSFANLTNGKVKLELWNAIGNNPSIIRTSASSADGQQSTLILPFLVTTVDSEAPTAPTNLLRGTTTASSAAFTWQASSDNVGVVGYSAYLNGSQVAEANCQMVTGLGCTITGLSANTSYSVVVTAFDAAGNQSEASASIAFTTPELDTIKPTAPTNVAIANIGSTTATISWNAATDNLGIVGYSVYLNGATQAASGCSLVVTLSCALSGLSANTSYSVVVTAFDAAGNQSEASLTVTFITPSNPFRSQLYLLDGASQTASGMLSMIPGNAAASDQLASAQNGNWDGLPTNAITYQINDLTATYDPAKTTQFNLYLDAGTGVGNASQVRVSYDFTGDGTWDRIETYNYFATDPVAGWELYTHTRGLRSATGSFANLTNGKLKVELWNAIGNGESLVRTSATTADGQQSALTLPFSE</sequence>
<comment type="caution">
    <text evidence="2">The sequence shown here is derived from an EMBL/GenBank/DDBJ whole genome shotgun (WGS) entry which is preliminary data.</text>
</comment>
<dbReference type="Proteomes" id="UP001428290">
    <property type="component" value="Unassembled WGS sequence"/>
</dbReference>
<feature type="domain" description="Fibronectin type-III" evidence="1">
    <location>
        <begin position="1158"/>
        <end position="1248"/>
    </location>
</feature>
<feature type="domain" description="Fibronectin type-III" evidence="1">
    <location>
        <begin position="1524"/>
        <end position="1617"/>
    </location>
</feature>